<name>A0AAV7TVK3_PLEWA</name>
<organism evidence="2 3">
    <name type="scientific">Pleurodeles waltl</name>
    <name type="common">Iberian ribbed newt</name>
    <dbReference type="NCBI Taxonomy" id="8319"/>
    <lineage>
        <taxon>Eukaryota</taxon>
        <taxon>Metazoa</taxon>
        <taxon>Chordata</taxon>
        <taxon>Craniata</taxon>
        <taxon>Vertebrata</taxon>
        <taxon>Euteleostomi</taxon>
        <taxon>Amphibia</taxon>
        <taxon>Batrachia</taxon>
        <taxon>Caudata</taxon>
        <taxon>Salamandroidea</taxon>
        <taxon>Salamandridae</taxon>
        <taxon>Pleurodelinae</taxon>
        <taxon>Pleurodeles</taxon>
    </lineage>
</organism>
<comment type="caution">
    <text evidence="2">The sequence shown here is derived from an EMBL/GenBank/DDBJ whole genome shotgun (WGS) entry which is preliminary data.</text>
</comment>
<protein>
    <submittedName>
        <fullName evidence="2">Uncharacterized protein</fullName>
    </submittedName>
</protein>
<evidence type="ECO:0000313" key="2">
    <source>
        <dbReference type="EMBL" id="KAJ1180236.1"/>
    </source>
</evidence>
<evidence type="ECO:0000256" key="1">
    <source>
        <dbReference type="SAM" id="MobiDB-lite"/>
    </source>
</evidence>
<keyword evidence="3" id="KW-1185">Reference proteome</keyword>
<dbReference type="AlphaFoldDB" id="A0AAV7TVK3"/>
<proteinExistence type="predicted"/>
<evidence type="ECO:0000313" key="3">
    <source>
        <dbReference type="Proteomes" id="UP001066276"/>
    </source>
</evidence>
<accession>A0AAV7TVK3</accession>
<sequence>MKRGKRHRTAIDANPQRANEFEESKVCTPGDHKQRQGGAEELGAKELTSILHHWGIKSAANPSQEKYFQDHSQMEDPSAIVPLHWAPPGKLFLRVKRHKNPCRTCPAQAR</sequence>
<feature type="compositionally biased region" description="Basic and acidic residues" evidence="1">
    <location>
        <begin position="19"/>
        <end position="34"/>
    </location>
</feature>
<reference evidence="2" key="1">
    <citation type="journal article" date="2022" name="bioRxiv">
        <title>Sequencing and chromosome-scale assembly of the giantPleurodeles waltlgenome.</title>
        <authorList>
            <person name="Brown T."/>
            <person name="Elewa A."/>
            <person name="Iarovenko S."/>
            <person name="Subramanian E."/>
            <person name="Araus A.J."/>
            <person name="Petzold A."/>
            <person name="Susuki M."/>
            <person name="Suzuki K.-i.T."/>
            <person name="Hayashi T."/>
            <person name="Toyoda A."/>
            <person name="Oliveira C."/>
            <person name="Osipova E."/>
            <person name="Leigh N.D."/>
            <person name="Simon A."/>
            <person name="Yun M.H."/>
        </authorList>
    </citation>
    <scope>NUCLEOTIDE SEQUENCE</scope>
    <source>
        <strain evidence="2">20211129_DDA</strain>
        <tissue evidence="2">Liver</tissue>
    </source>
</reference>
<gene>
    <name evidence="2" type="ORF">NDU88_005458</name>
</gene>
<dbReference type="EMBL" id="JANPWB010000006">
    <property type="protein sequence ID" value="KAJ1180236.1"/>
    <property type="molecule type" value="Genomic_DNA"/>
</dbReference>
<dbReference type="Proteomes" id="UP001066276">
    <property type="component" value="Chromosome 3_2"/>
</dbReference>
<feature type="region of interest" description="Disordered" evidence="1">
    <location>
        <begin position="1"/>
        <end position="41"/>
    </location>
</feature>